<dbReference type="Gene3D" id="3.30.710.10">
    <property type="entry name" value="Potassium Channel Kv1.1, Chain A"/>
    <property type="match status" value="1"/>
</dbReference>
<evidence type="ECO:0000259" key="4">
    <source>
        <dbReference type="Pfam" id="PF24570"/>
    </source>
</evidence>
<keyword evidence="6" id="KW-1185">Reference proteome</keyword>
<evidence type="ECO:0000313" key="6">
    <source>
        <dbReference type="Proteomes" id="UP001341281"/>
    </source>
</evidence>
<comment type="similarity">
    <text evidence="2">Belongs to the Tdpoz family.</text>
</comment>
<name>A0AAQ3PNV3_PASNO</name>
<evidence type="ECO:0000256" key="2">
    <source>
        <dbReference type="ARBA" id="ARBA00010846"/>
    </source>
</evidence>
<organism evidence="5 6">
    <name type="scientific">Paspalum notatum var. saurae</name>
    <dbReference type="NCBI Taxonomy" id="547442"/>
    <lineage>
        <taxon>Eukaryota</taxon>
        <taxon>Viridiplantae</taxon>
        <taxon>Streptophyta</taxon>
        <taxon>Embryophyta</taxon>
        <taxon>Tracheophyta</taxon>
        <taxon>Spermatophyta</taxon>
        <taxon>Magnoliopsida</taxon>
        <taxon>Liliopsida</taxon>
        <taxon>Poales</taxon>
        <taxon>Poaceae</taxon>
        <taxon>PACMAD clade</taxon>
        <taxon>Panicoideae</taxon>
        <taxon>Andropogonodae</taxon>
        <taxon>Paspaleae</taxon>
        <taxon>Paspalinae</taxon>
        <taxon>Paspalum</taxon>
    </lineage>
</organism>
<feature type="domain" description="BTB" evidence="3">
    <location>
        <begin position="1"/>
        <end position="54"/>
    </location>
</feature>
<proteinExistence type="inferred from homology"/>
<dbReference type="SUPFAM" id="SSF54695">
    <property type="entry name" value="POZ domain"/>
    <property type="match status" value="1"/>
</dbReference>
<dbReference type="PANTHER" id="PTHR26379">
    <property type="entry name" value="BTB/POZ AND MATH DOMAIN-CONTAINING PROTEIN 1"/>
    <property type="match status" value="1"/>
</dbReference>
<protein>
    <recommendedName>
        <fullName evidence="7">BTB domain-containing protein</fullName>
    </recommendedName>
</protein>
<evidence type="ECO:0000256" key="1">
    <source>
        <dbReference type="ARBA" id="ARBA00004906"/>
    </source>
</evidence>
<dbReference type="Pfam" id="PF00651">
    <property type="entry name" value="BTB"/>
    <property type="match status" value="1"/>
</dbReference>
<sequence length="118" mass="13468">MDPRAFGAMLHFIYTDSLPHMEEGSRRAMAHHLLVAADRYRLERLKVICEDVLRDFIDTDTAATTLALAEQHGCHRLKERCLRFLKCPGNTKAVMAKDGFDHLMRSCPSLLKEILAKD</sequence>
<evidence type="ECO:0008006" key="7">
    <source>
        <dbReference type="Google" id="ProtNLM"/>
    </source>
</evidence>
<gene>
    <name evidence="5" type="ORF">U9M48_001591</name>
</gene>
<dbReference type="PANTHER" id="PTHR26379:SF483">
    <property type="entry name" value="OS11G0619800 PROTEIN"/>
    <property type="match status" value="1"/>
</dbReference>
<dbReference type="InterPro" id="IPR000210">
    <property type="entry name" value="BTB/POZ_dom"/>
</dbReference>
<reference evidence="5 6" key="1">
    <citation type="submission" date="2024-02" db="EMBL/GenBank/DDBJ databases">
        <title>High-quality chromosome-scale genome assembly of Pensacola bahiagrass (Paspalum notatum Flugge var. saurae).</title>
        <authorList>
            <person name="Vega J.M."/>
            <person name="Podio M."/>
            <person name="Orjuela J."/>
            <person name="Siena L.A."/>
            <person name="Pessino S.C."/>
            <person name="Combes M.C."/>
            <person name="Mariac C."/>
            <person name="Albertini E."/>
            <person name="Pupilli F."/>
            <person name="Ortiz J.P.A."/>
            <person name="Leblanc O."/>
        </authorList>
    </citation>
    <scope>NUCLEOTIDE SEQUENCE [LARGE SCALE GENOMIC DNA]</scope>
    <source>
        <strain evidence="5">R1</strain>
        <tissue evidence="5">Leaf</tissue>
    </source>
</reference>
<dbReference type="InterPro" id="IPR056423">
    <property type="entry name" value="BACK_BPM_SPOP"/>
</dbReference>
<feature type="domain" description="BPM/SPOP BACK" evidence="4">
    <location>
        <begin position="61"/>
        <end position="115"/>
    </location>
</feature>
<dbReference type="Proteomes" id="UP001341281">
    <property type="component" value="Chromosome 01"/>
</dbReference>
<evidence type="ECO:0000313" key="5">
    <source>
        <dbReference type="EMBL" id="WVZ50331.1"/>
    </source>
</evidence>
<dbReference type="Pfam" id="PF24570">
    <property type="entry name" value="BACK_BPM_SPOP"/>
    <property type="match status" value="1"/>
</dbReference>
<evidence type="ECO:0000259" key="3">
    <source>
        <dbReference type="Pfam" id="PF00651"/>
    </source>
</evidence>
<dbReference type="GO" id="GO:0016567">
    <property type="term" value="P:protein ubiquitination"/>
    <property type="evidence" value="ECO:0007669"/>
    <property type="project" value="InterPro"/>
</dbReference>
<dbReference type="InterPro" id="IPR011333">
    <property type="entry name" value="SKP1/BTB/POZ_sf"/>
</dbReference>
<dbReference type="AlphaFoldDB" id="A0AAQ3PNV3"/>
<dbReference type="Gene3D" id="1.25.40.420">
    <property type="match status" value="1"/>
</dbReference>
<accession>A0AAQ3PNV3</accession>
<comment type="pathway">
    <text evidence="1">Protein modification; protein ubiquitination.</text>
</comment>
<dbReference type="InterPro" id="IPR045005">
    <property type="entry name" value="BPM1-6"/>
</dbReference>
<dbReference type="EMBL" id="CP144745">
    <property type="protein sequence ID" value="WVZ50331.1"/>
    <property type="molecule type" value="Genomic_DNA"/>
</dbReference>